<comment type="function">
    <text evidence="1 4">The glycine cleavage system catalyzes the degradation of glycine. The P protein binds the alpha-amino group of glycine through its pyridoxal phosphate cofactor; CO(2) is released and the remaining methylamine moiety is then transferred to the lipoamide cofactor of the H protein.</text>
</comment>
<name>A0A101FH53_9THEO</name>
<dbReference type="InterPro" id="IPR049315">
    <property type="entry name" value="GDC-P_N"/>
</dbReference>
<dbReference type="InterPro" id="IPR015424">
    <property type="entry name" value="PyrdxlP-dep_Trfase"/>
</dbReference>
<dbReference type="EMBL" id="LGFO01000023">
    <property type="protein sequence ID" value="KUK36964.1"/>
    <property type="molecule type" value="Genomic_DNA"/>
</dbReference>
<evidence type="ECO:0000256" key="1">
    <source>
        <dbReference type="ARBA" id="ARBA00003788"/>
    </source>
</evidence>
<dbReference type="HAMAP" id="MF_00712">
    <property type="entry name" value="GcvPA"/>
    <property type="match status" value="1"/>
</dbReference>
<dbReference type="OMA" id="LRSEFYT"/>
<dbReference type="Gene3D" id="3.40.640.10">
    <property type="entry name" value="Type I PLP-dependent aspartate aminotransferase-like (Major domain)"/>
    <property type="match status" value="1"/>
</dbReference>
<dbReference type="PANTHER" id="PTHR42806">
    <property type="entry name" value="GLYCINE CLEAVAGE SYSTEM P-PROTEIN"/>
    <property type="match status" value="1"/>
</dbReference>
<comment type="subunit">
    <text evidence="4">The glycine cleavage system is composed of four proteins: P, T, L and H. In this organism, the P 'protein' is a heterodimer of two subunits.</text>
</comment>
<evidence type="ECO:0000313" key="7">
    <source>
        <dbReference type="Proteomes" id="UP000053326"/>
    </source>
</evidence>
<reference evidence="7" key="1">
    <citation type="journal article" date="2015" name="MBio">
        <title>Genome-Resolved Metagenomic Analysis Reveals Roles for Candidate Phyla and Other Microbial Community Members in Biogeochemical Transformations in Oil Reservoirs.</title>
        <authorList>
            <person name="Hu P."/>
            <person name="Tom L."/>
            <person name="Singh A."/>
            <person name="Thomas B.C."/>
            <person name="Baker B.J."/>
            <person name="Piceno Y.M."/>
            <person name="Andersen G.L."/>
            <person name="Banfield J.F."/>
        </authorList>
    </citation>
    <scope>NUCLEOTIDE SEQUENCE [LARGE SCALE GENOMIC DNA]</scope>
</reference>
<accession>A0A101FH53</accession>
<dbReference type="PATRIC" id="fig|85874.4.peg.1467"/>
<evidence type="ECO:0000256" key="3">
    <source>
        <dbReference type="ARBA" id="ARBA00049026"/>
    </source>
</evidence>
<feature type="domain" description="Glycine cleavage system P-protein N-terminal" evidence="5">
    <location>
        <begin position="3"/>
        <end position="434"/>
    </location>
</feature>
<dbReference type="SUPFAM" id="SSF53383">
    <property type="entry name" value="PLP-dependent transferases"/>
    <property type="match status" value="1"/>
</dbReference>
<evidence type="ECO:0000256" key="4">
    <source>
        <dbReference type="HAMAP-Rule" id="MF_00712"/>
    </source>
</evidence>
<dbReference type="Gene3D" id="3.90.1150.10">
    <property type="entry name" value="Aspartate Aminotransferase, domain 1"/>
    <property type="match status" value="1"/>
</dbReference>
<organism evidence="6 7">
    <name type="scientific">Thermacetogenium phaeum</name>
    <dbReference type="NCBI Taxonomy" id="85874"/>
    <lineage>
        <taxon>Bacteria</taxon>
        <taxon>Bacillati</taxon>
        <taxon>Bacillota</taxon>
        <taxon>Clostridia</taxon>
        <taxon>Thermoanaerobacterales</taxon>
        <taxon>Thermoanaerobacteraceae</taxon>
        <taxon>Thermacetogenium</taxon>
    </lineage>
</organism>
<keyword evidence="2 4" id="KW-0560">Oxidoreductase</keyword>
<dbReference type="AlphaFoldDB" id="A0A101FH53"/>
<dbReference type="CDD" id="cd00613">
    <property type="entry name" value="GDC-P"/>
    <property type="match status" value="1"/>
</dbReference>
<evidence type="ECO:0000259" key="5">
    <source>
        <dbReference type="Pfam" id="PF02347"/>
    </source>
</evidence>
<dbReference type="GO" id="GO:0009116">
    <property type="term" value="P:nucleoside metabolic process"/>
    <property type="evidence" value="ECO:0007669"/>
    <property type="project" value="InterPro"/>
</dbReference>
<comment type="caution">
    <text evidence="6">The sequence shown here is derived from an EMBL/GenBank/DDBJ whole genome shotgun (WGS) entry which is preliminary data.</text>
</comment>
<sequence>MNYVPNPPWVVRQMLDAIGVKDIDDLFADIPDDLKLDRELNLPGPLSEMELRRELAALAAKNLSAADRPCFLGAGAYDHYIPAVVEQMLLRSEFYTAYTPYQPELSQGVLQSIFEYQTMICNLTGMDLANASMYDGGSALAEACALACDATRRKKILIPDTINPRYLDVVKTYAMGDKMEIITVPGKDGGADPDAIAALIDKNTAAVAIQHPNFYGNLETGLQEIEKAVHRARGLLIMVVDPISLGLLKPPGSWGADIAVGEGQPLGNPLSFGGPYLGFFAATEKLMRRVPGRLVGETVDREGNRAFVLTLQAREQHIRREKAGSNICSNEALCALAATIYLTVVGKEGLKEIARRCHQLACYAKRRLEQAGLQLKYRKPFFKEFAVAVPDPRAANAALLQEGIIGGYELDGALLLAFTEKRTCAEIDRLVSVLGRDGR</sequence>
<dbReference type="InterPro" id="IPR020581">
    <property type="entry name" value="GDC_P"/>
</dbReference>
<dbReference type="Proteomes" id="UP000053326">
    <property type="component" value="Unassembled WGS sequence"/>
</dbReference>
<dbReference type="InterPro" id="IPR015421">
    <property type="entry name" value="PyrdxlP-dep_Trfase_major"/>
</dbReference>
<proteinExistence type="inferred from homology"/>
<comment type="catalytic activity">
    <reaction evidence="3 4">
        <text>N(6)-[(R)-lipoyl]-L-lysyl-[glycine-cleavage complex H protein] + glycine + H(+) = N(6)-[(R)-S(8)-aminomethyldihydrolipoyl]-L-lysyl-[glycine-cleavage complex H protein] + CO2</text>
        <dbReference type="Rhea" id="RHEA:24304"/>
        <dbReference type="Rhea" id="RHEA-COMP:10494"/>
        <dbReference type="Rhea" id="RHEA-COMP:10495"/>
        <dbReference type="ChEBI" id="CHEBI:15378"/>
        <dbReference type="ChEBI" id="CHEBI:16526"/>
        <dbReference type="ChEBI" id="CHEBI:57305"/>
        <dbReference type="ChEBI" id="CHEBI:83099"/>
        <dbReference type="ChEBI" id="CHEBI:83143"/>
        <dbReference type="EC" id="1.4.4.2"/>
    </reaction>
</comment>
<dbReference type="EC" id="1.4.4.2" evidence="4"/>
<dbReference type="PIRSF" id="PIRSF006815">
    <property type="entry name" value="GcvPA"/>
    <property type="match status" value="1"/>
</dbReference>
<dbReference type="GO" id="GO:0004375">
    <property type="term" value="F:glycine dehydrogenase (decarboxylating) activity"/>
    <property type="evidence" value="ECO:0007669"/>
    <property type="project" value="UniProtKB-EC"/>
</dbReference>
<protein>
    <recommendedName>
        <fullName evidence="4">Probable glycine dehydrogenase (decarboxylating) subunit 1</fullName>
        <ecNumber evidence="4">1.4.4.2</ecNumber>
    </recommendedName>
    <alternativeName>
        <fullName evidence="4">Glycine cleavage system P-protein subunit 1</fullName>
    </alternativeName>
    <alternativeName>
        <fullName evidence="4">Glycine decarboxylase subunit 1</fullName>
    </alternativeName>
    <alternativeName>
        <fullName evidence="4">Glycine dehydrogenase (aminomethyl-transferring) subunit 1</fullName>
    </alternativeName>
</protein>
<dbReference type="PANTHER" id="PTHR42806:SF1">
    <property type="entry name" value="GLYCINE DEHYDROGENASE (DECARBOXYLATING)"/>
    <property type="match status" value="1"/>
</dbReference>
<dbReference type="InterPro" id="IPR015422">
    <property type="entry name" value="PyrdxlP-dep_Trfase_small"/>
</dbReference>
<dbReference type="GO" id="GO:0019464">
    <property type="term" value="P:glycine decarboxylation via glycine cleavage system"/>
    <property type="evidence" value="ECO:0007669"/>
    <property type="project" value="UniProtKB-UniRule"/>
</dbReference>
<dbReference type="InterPro" id="IPR023010">
    <property type="entry name" value="GcvPA"/>
</dbReference>
<dbReference type="NCBIfam" id="NF001696">
    <property type="entry name" value="PRK00451.1"/>
    <property type="match status" value="1"/>
</dbReference>
<evidence type="ECO:0000256" key="2">
    <source>
        <dbReference type="ARBA" id="ARBA00023002"/>
    </source>
</evidence>
<dbReference type="Pfam" id="PF02347">
    <property type="entry name" value="GDC-P"/>
    <property type="match status" value="1"/>
</dbReference>
<comment type="similarity">
    <text evidence="4">Belongs to the GcvP family. N-terminal subunit subfamily.</text>
</comment>
<gene>
    <name evidence="4" type="primary">gcvPA</name>
    <name evidence="6" type="ORF">XD66_0333</name>
</gene>
<evidence type="ECO:0000313" key="6">
    <source>
        <dbReference type="EMBL" id="KUK36964.1"/>
    </source>
</evidence>